<dbReference type="AlphaFoldDB" id="A0A4Z1KE48"/>
<dbReference type="Proteomes" id="UP000297280">
    <property type="component" value="Unassembled WGS sequence"/>
</dbReference>
<feature type="region of interest" description="Disordered" evidence="1">
    <location>
        <begin position="48"/>
        <end position="68"/>
    </location>
</feature>
<keyword evidence="3" id="KW-1185">Reference proteome</keyword>
<name>A0A4Z1KE48_9HELO</name>
<comment type="caution">
    <text evidence="2">The sequence shown here is derived from an EMBL/GenBank/DDBJ whole genome shotgun (WGS) entry which is preliminary data.</text>
</comment>
<evidence type="ECO:0000256" key="1">
    <source>
        <dbReference type="SAM" id="MobiDB-lite"/>
    </source>
</evidence>
<proteinExistence type="predicted"/>
<accession>A0A4Z1KE48</accession>
<evidence type="ECO:0000313" key="2">
    <source>
        <dbReference type="EMBL" id="TGO83950.1"/>
    </source>
</evidence>
<evidence type="ECO:0000313" key="3">
    <source>
        <dbReference type="Proteomes" id="UP000297280"/>
    </source>
</evidence>
<gene>
    <name evidence="2" type="ORF">BPOR_0570g00050</name>
</gene>
<protein>
    <submittedName>
        <fullName evidence="2">Uncharacterized protein</fullName>
    </submittedName>
</protein>
<reference evidence="2 3" key="1">
    <citation type="submission" date="2017-12" db="EMBL/GenBank/DDBJ databases">
        <title>Comparative genomics of Botrytis spp.</title>
        <authorList>
            <person name="Valero-Jimenez C.A."/>
            <person name="Tapia P."/>
            <person name="Veloso J."/>
            <person name="Silva-Moreno E."/>
            <person name="Staats M."/>
            <person name="Valdes J.H."/>
            <person name="Van Kan J.A.L."/>
        </authorList>
    </citation>
    <scope>NUCLEOTIDE SEQUENCE [LARGE SCALE GENOMIC DNA]</scope>
    <source>
        <strain evidence="2 3">MUCL3349</strain>
    </source>
</reference>
<sequence>MAAGSYSSKIESSEASLRFTPADIANAAHYYNRAARCLPAKFSVHGYTQEKTSSSRPQPVHPTASSQC</sequence>
<organism evidence="2 3">
    <name type="scientific">Botrytis porri</name>
    <dbReference type="NCBI Taxonomy" id="87229"/>
    <lineage>
        <taxon>Eukaryota</taxon>
        <taxon>Fungi</taxon>
        <taxon>Dikarya</taxon>
        <taxon>Ascomycota</taxon>
        <taxon>Pezizomycotina</taxon>
        <taxon>Leotiomycetes</taxon>
        <taxon>Helotiales</taxon>
        <taxon>Sclerotiniaceae</taxon>
        <taxon>Botrytis</taxon>
    </lineage>
</organism>
<feature type="compositionally biased region" description="Polar residues" evidence="1">
    <location>
        <begin position="49"/>
        <end position="68"/>
    </location>
</feature>
<dbReference type="EMBL" id="PQXO01000569">
    <property type="protein sequence ID" value="TGO83950.1"/>
    <property type="molecule type" value="Genomic_DNA"/>
</dbReference>